<dbReference type="KEGG" id="csci:HDCHBGLK_00951"/>
<evidence type="ECO:0000256" key="5">
    <source>
        <dbReference type="ARBA" id="ARBA00022723"/>
    </source>
</evidence>
<feature type="binding site" evidence="12">
    <location>
        <begin position="34"/>
        <end position="36"/>
    </location>
    <ligand>
        <name>substrate</name>
    </ligand>
</feature>
<feature type="binding site" evidence="12">
    <location>
        <position position="163"/>
    </location>
    <ligand>
        <name>substrate</name>
    </ligand>
</feature>
<feature type="binding site" evidence="12">
    <location>
        <position position="272"/>
    </location>
    <ligand>
        <name>K(+)</name>
        <dbReference type="ChEBI" id="CHEBI:29103"/>
    </ligand>
</feature>
<protein>
    <recommendedName>
        <fullName evidence="3 12">Ribokinase</fullName>
        <shortName evidence="12">RK</shortName>
        <ecNumber evidence="2 12">2.7.1.15</ecNumber>
    </recommendedName>
</protein>
<keyword evidence="10 12" id="KW-0630">Potassium</keyword>
<keyword evidence="11 12" id="KW-0119">Carbohydrate metabolism</keyword>
<comment type="subcellular location">
    <subcellularLocation>
        <location evidence="12">Cytoplasm</location>
    </subcellularLocation>
</comment>
<evidence type="ECO:0000256" key="9">
    <source>
        <dbReference type="ARBA" id="ARBA00022842"/>
    </source>
</evidence>
<dbReference type="Proteomes" id="UP000289664">
    <property type="component" value="Chromosome"/>
</dbReference>
<keyword evidence="12" id="KW-0963">Cytoplasm</keyword>
<dbReference type="PROSITE" id="PS00584">
    <property type="entry name" value="PFKB_KINASES_2"/>
    <property type="match status" value="1"/>
</dbReference>
<evidence type="ECO:0000256" key="3">
    <source>
        <dbReference type="ARBA" id="ARBA00016943"/>
    </source>
</evidence>
<dbReference type="PRINTS" id="PR00990">
    <property type="entry name" value="RIBOKINASE"/>
</dbReference>
<evidence type="ECO:0000313" key="13">
    <source>
        <dbReference type="EMBL" id="QBF73577.1"/>
    </source>
</evidence>
<feature type="binding site" evidence="12">
    <location>
        <position position="309"/>
    </location>
    <ligand>
        <name>K(+)</name>
        <dbReference type="ChEBI" id="CHEBI:29103"/>
    </ligand>
</feature>
<comment type="pathway">
    <text evidence="12">Carbohydrate metabolism; D-ribose degradation; D-ribose 5-phosphate from beta-D-ribopyranose: step 2/2.</text>
</comment>
<dbReference type="GO" id="GO:0046872">
    <property type="term" value="F:metal ion binding"/>
    <property type="evidence" value="ECO:0007669"/>
    <property type="project" value="UniProtKB-KW"/>
</dbReference>
<feature type="binding site" evidence="12">
    <location>
        <position position="315"/>
    </location>
    <ligand>
        <name>K(+)</name>
        <dbReference type="ChEBI" id="CHEBI:29103"/>
    </ligand>
</feature>
<dbReference type="HOGENOM" id="CLU_027634_2_0_9"/>
<comment type="similarity">
    <text evidence="1">Belongs to the carbohydrate kinase pfkB family.</text>
</comment>
<sequence>MKTRSIRDTTFRKEEKEVEQMEFKKKILVIGSLNMDLVVETPHMPKAGETITGKSITNVLGGKGANQAYAAGKLGGNVGMIGAVGNDACGRALKQNLECVHVDTSGIEVLENEMSGQAFITVDDNGENAIIIIAGTNGMVTKEMIQKHIKKLKESDIIIMQMEIPVETVEYVKDLASKLGKLVIIDPAPAVSNLPDSFFQGVDYMKPNETELEILTGIKIQSQEQVTVGARNMLERGVKNVIVTLGSKGCLLVTEDGEEFFPAKKVRAVDTTAAGDSFTAAFALALSEGKNSREAIQFAQKVSAIAVTRKGAQTSIPTRAEADRG</sequence>
<feature type="binding site" evidence="12">
    <location>
        <begin position="244"/>
        <end position="249"/>
    </location>
    <ligand>
        <name>ATP</name>
        <dbReference type="ChEBI" id="CHEBI:30616"/>
    </ligand>
</feature>
<keyword evidence="8 12" id="KW-0067">ATP-binding</keyword>
<keyword evidence="4 12" id="KW-0808">Transferase</keyword>
<comment type="caution">
    <text evidence="12">Lacks conserved residue(s) required for the propagation of feature annotation.</text>
</comment>
<dbReference type="EMBL" id="CP036170">
    <property type="protein sequence ID" value="QBF73577.1"/>
    <property type="molecule type" value="Genomic_DNA"/>
</dbReference>
<keyword evidence="7 12" id="KW-0418">Kinase</keyword>
<dbReference type="RefSeq" id="WP_004606571.1">
    <property type="nucleotide sequence ID" value="NZ_CP036170.1"/>
</dbReference>
<dbReference type="CDD" id="cd01174">
    <property type="entry name" value="ribokinase"/>
    <property type="match status" value="1"/>
</dbReference>
<dbReference type="HAMAP" id="MF_01987">
    <property type="entry name" value="Ribokinase"/>
    <property type="match status" value="1"/>
</dbReference>
<feature type="binding site" evidence="12">
    <location>
        <position position="270"/>
    </location>
    <ligand>
        <name>K(+)</name>
        <dbReference type="ChEBI" id="CHEBI:29103"/>
    </ligand>
</feature>
<dbReference type="NCBIfam" id="TIGR02152">
    <property type="entry name" value="D_ribokin_bact"/>
    <property type="match status" value="1"/>
</dbReference>
<dbReference type="InterPro" id="IPR011611">
    <property type="entry name" value="PfkB_dom"/>
</dbReference>
<feature type="active site" description="Proton acceptor" evidence="12">
    <location>
        <position position="276"/>
    </location>
</feature>
<dbReference type="Pfam" id="PF00294">
    <property type="entry name" value="PfkB"/>
    <property type="match status" value="1"/>
</dbReference>
<evidence type="ECO:0000256" key="7">
    <source>
        <dbReference type="ARBA" id="ARBA00022777"/>
    </source>
</evidence>
<keyword evidence="9 12" id="KW-0460">Magnesium</keyword>
<accession>B0NBS2</accession>
<evidence type="ECO:0000313" key="14">
    <source>
        <dbReference type="Proteomes" id="UP000289664"/>
    </source>
</evidence>
<feature type="binding site" evidence="12">
    <location>
        <begin position="62"/>
        <end position="66"/>
    </location>
    <ligand>
        <name>substrate</name>
    </ligand>
</feature>
<dbReference type="STRING" id="411468.CLOSCI_01023"/>
<evidence type="ECO:0000256" key="12">
    <source>
        <dbReference type="HAMAP-Rule" id="MF_01987"/>
    </source>
</evidence>
<dbReference type="InterPro" id="IPR002173">
    <property type="entry name" value="Carboh/pur_kinase_PfkB_CS"/>
</dbReference>
<dbReference type="InterPro" id="IPR029056">
    <property type="entry name" value="Ribokinase-like"/>
</dbReference>
<dbReference type="SUPFAM" id="SSF53613">
    <property type="entry name" value="Ribokinase-like"/>
    <property type="match status" value="1"/>
</dbReference>
<dbReference type="EC" id="2.7.1.15" evidence="2 12"/>
<proteinExistence type="inferred from homology"/>
<evidence type="ECO:0000256" key="11">
    <source>
        <dbReference type="ARBA" id="ARBA00023277"/>
    </source>
</evidence>
<evidence type="ECO:0000256" key="8">
    <source>
        <dbReference type="ARBA" id="ARBA00022840"/>
    </source>
</evidence>
<keyword evidence="5 12" id="KW-0479">Metal-binding</keyword>
<feature type="binding site" evidence="12">
    <location>
        <position position="306"/>
    </location>
    <ligand>
        <name>K(+)</name>
        <dbReference type="ChEBI" id="CHEBI:29103"/>
    </ligand>
</feature>
<comment type="catalytic activity">
    <reaction evidence="12">
        <text>D-ribose + ATP = D-ribose 5-phosphate + ADP + H(+)</text>
        <dbReference type="Rhea" id="RHEA:13697"/>
        <dbReference type="ChEBI" id="CHEBI:15378"/>
        <dbReference type="ChEBI" id="CHEBI:30616"/>
        <dbReference type="ChEBI" id="CHEBI:47013"/>
        <dbReference type="ChEBI" id="CHEBI:78346"/>
        <dbReference type="ChEBI" id="CHEBI:456216"/>
        <dbReference type="EC" id="2.7.1.15"/>
    </reaction>
</comment>
<dbReference type="PANTHER" id="PTHR10584:SF166">
    <property type="entry name" value="RIBOKINASE"/>
    <property type="match status" value="1"/>
</dbReference>
<dbReference type="GeneID" id="62695175"/>
<dbReference type="UniPathway" id="UPA00916">
    <property type="reaction ID" value="UER00889"/>
</dbReference>
<dbReference type="GO" id="GO:0005829">
    <property type="term" value="C:cytosol"/>
    <property type="evidence" value="ECO:0007669"/>
    <property type="project" value="TreeGrafter"/>
</dbReference>
<reference evidence="13 14" key="1">
    <citation type="journal article" date="2019" name="Appl. Environ. Microbiol.">
        <title>Clostridium scindens ATCC 35704: integration of nutritional requirements, the complete genome sequence, and global transcriptional responses to bile acids.</title>
        <authorList>
            <person name="Devendran S."/>
            <person name="Shrestha R."/>
            <person name="Alves J.M.P."/>
            <person name="Wolf P.G."/>
            <person name="Ly L."/>
            <person name="Hernandez A.G."/>
            <person name="Mendez-Garcia C."/>
            <person name="Inboden A."/>
            <person name="Wiley J."/>
            <person name="Paul O."/>
            <person name="Allen A."/>
            <person name="Springer E."/>
            <person name="Wright C.L."/>
            <person name="Fields C.J."/>
            <person name="Daniel S.L."/>
            <person name="Ridlon J.M."/>
        </authorList>
    </citation>
    <scope>NUCLEOTIDE SEQUENCE [LARGE SCALE GENOMIC DNA]</scope>
    <source>
        <strain evidence="13 14">ATCC 35704</strain>
    </source>
</reference>
<evidence type="ECO:0000256" key="4">
    <source>
        <dbReference type="ARBA" id="ARBA00022679"/>
    </source>
</evidence>
<evidence type="ECO:0000256" key="6">
    <source>
        <dbReference type="ARBA" id="ARBA00022741"/>
    </source>
</evidence>
<comment type="subunit">
    <text evidence="12">Homodimer.</text>
</comment>
<feature type="binding site" evidence="12">
    <location>
        <begin position="275"/>
        <end position="276"/>
    </location>
    <ligand>
        <name>ATP</name>
        <dbReference type="ChEBI" id="CHEBI:30616"/>
    </ligand>
</feature>
<dbReference type="Gene3D" id="3.40.1190.20">
    <property type="match status" value="1"/>
</dbReference>
<dbReference type="eggNOG" id="COG0524">
    <property type="taxonomic scope" value="Bacteria"/>
</dbReference>
<feature type="binding site" evidence="12">
    <location>
        <position position="311"/>
    </location>
    <ligand>
        <name>K(+)</name>
        <dbReference type="ChEBI" id="CHEBI:29103"/>
    </ligand>
</feature>
<dbReference type="InterPro" id="IPR002139">
    <property type="entry name" value="Ribo/fructo_kinase"/>
</dbReference>
<gene>
    <name evidence="13" type="primary">rbsK_3</name>
    <name evidence="12" type="synonym">rbsK</name>
    <name evidence="13" type="ORF">HDCHBGLK_00951</name>
</gene>
<dbReference type="InterPro" id="IPR011877">
    <property type="entry name" value="Ribokinase"/>
</dbReference>
<dbReference type="GO" id="GO:0005524">
    <property type="term" value="F:ATP binding"/>
    <property type="evidence" value="ECO:0007669"/>
    <property type="project" value="UniProtKB-UniRule"/>
</dbReference>
<feature type="binding site" evidence="12">
    <location>
        <position position="276"/>
    </location>
    <ligand>
        <name>substrate</name>
    </ligand>
</feature>
<dbReference type="GO" id="GO:0004747">
    <property type="term" value="F:ribokinase activity"/>
    <property type="evidence" value="ECO:0007669"/>
    <property type="project" value="UniProtKB-UniRule"/>
</dbReference>
<keyword evidence="14" id="KW-1185">Reference proteome</keyword>
<evidence type="ECO:0000256" key="10">
    <source>
        <dbReference type="ARBA" id="ARBA00022958"/>
    </source>
</evidence>
<comment type="similarity">
    <text evidence="12">Belongs to the carbohydrate kinase PfkB family. Ribokinase subfamily.</text>
</comment>
<dbReference type="GO" id="GO:0019303">
    <property type="term" value="P:D-ribose catabolic process"/>
    <property type="evidence" value="ECO:0007669"/>
    <property type="project" value="UniProtKB-UniRule"/>
</dbReference>
<feature type="binding site" evidence="12">
    <location>
        <position position="208"/>
    </location>
    <ligand>
        <name>ATP</name>
        <dbReference type="ChEBI" id="CHEBI:30616"/>
    </ligand>
</feature>
<keyword evidence="6 12" id="KW-0547">Nucleotide-binding</keyword>
<comment type="activity regulation">
    <text evidence="12">Activated by a monovalent cation that binds near, but not in, the active site. The most likely occupant of the site in vivo is potassium. Ion binding induces a conformational change that may alter substrate affinity.</text>
</comment>
<evidence type="ECO:0000256" key="2">
    <source>
        <dbReference type="ARBA" id="ARBA00012035"/>
    </source>
</evidence>
<evidence type="ECO:0000256" key="1">
    <source>
        <dbReference type="ARBA" id="ARBA00005380"/>
    </source>
</evidence>
<comment type="function">
    <text evidence="12">Catalyzes the phosphorylation of ribose at O-5 in a reaction requiring ATP and magnesium. The resulting D-ribose-5-phosphate can then be used either for sythesis of nucleotides, histidine, and tryptophan, or as a component of the pentose phosphate pathway.</text>
</comment>
<dbReference type="PANTHER" id="PTHR10584">
    <property type="entry name" value="SUGAR KINASE"/>
    <property type="match status" value="1"/>
</dbReference>
<dbReference type="AlphaFoldDB" id="B0NBS2"/>
<name>B0NBS2_CLOS5</name>
<comment type="cofactor">
    <cofactor evidence="12">
        <name>Mg(2+)</name>
        <dbReference type="ChEBI" id="CHEBI:18420"/>
    </cofactor>
    <text evidence="12">Requires a divalent cation, most likely magnesium in vivo, as an electrophilic catalyst to aid phosphoryl group transfer. It is the chelate of the metal and the nucleotide that is the actual substrate.</text>
</comment>
<organism evidence="13 14">
    <name type="scientific">Clostridium scindens (strain ATCC 35704 / DSM 5676 / VPI 13733 / 19)</name>
    <dbReference type="NCBI Taxonomy" id="411468"/>
    <lineage>
        <taxon>Bacteria</taxon>
        <taxon>Bacillati</taxon>
        <taxon>Bacillota</taxon>
        <taxon>Clostridia</taxon>
        <taxon>Lachnospirales</taxon>
        <taxon>Lachnospiraceae</taxon>
    </lineage>
</organism>